<dbReference type="GO" id="GO:0007015">
    <property type="term" value="P:actin filament organization"/>
    <property type="evidence" value="ECO:0007669"/>
    <property type="project" value="TreeGrafter"/>
</dbReference>
<keyword evidence="3 6" id="KW-0518">Myosin</keyword>
<keyword evidence="5 6" id="KW-0009">Actin-binding</keyword>
<dbReference type="GO" id="GO:0005524">
    <property type="term" value="F:ATP binding"/>
    <property type="evidence" value="ECO:0007669"/>
    <property type="project" value="UniProtKB-UniRule"/>
</dbReference>
<dbReference type="InterPro" id="IPR001609">
    <property type="entry name" value="Myosin_head_motor_dom-like"/>
</dbReference>
<accession>A0AAU9IUT4</accession>
<evidence type="ECO:0000256" key="7">
    <source>
        <dbReference type="SAM" id="Coils"/>
    </source>
</evidence>
<organism evidence="10 11">
    <name type="scientific">Blepharisma stoltei</name>
    <dbReference type="NCBI Taxonomy" id="1481888"/>
    <lineage>
        <taxon>Eukaryota</taxon>
        <taxon>Sar</taxon>
        <taxon>Alveolata</taxon>
        <taxon>Ciliophora</taxon>
        <taxon>Postciliodesmatophora</taxon>
        <taxon>Heterotrichea</taxon>
        <taxon>Heterotrichida</taxon>
        <taxon>Blepharismidae</taxon>
        <taxon>Blepharisma</taxon>
    </lineage>
</organism>
<dbReference type="PANTHER" id="PTHR13140:SF706">
    <property type="entry name" value="DILUTE CLASS UNCONVENTIONAL MYOSIN, ISOFORM C"/>
    <property type="match status" value="1"/>
</dbReference>
<dbReference type="InterPro" id="IPR027417">
    <property type="entry name" value="P-loop_NTPase"/>
</dbReference>
<keyword evidence="4 6" id="KW-0505">Motor protein</keyword>
<dbReference type="InterPro" id="IPR000048">
    <property type="entry name" value="IQ_motif_EF-hand-BS"/>
</dbReference>
<keyword evidence="7" id="KW-0175">Coiled coil</keyword>
<evidence type="ECO:0000256" key="4">
    <source>
        <dbReference type="ARBA" id="ARBA00023175"/>
    </source>
</evidence>
<sequence>MEFVLGDLIWIYPHDELSWAPGEITSIEENAYVVSVKDFPDSDLYRVEKQHALPVHPSCLEGIPDLLSLGEFNLGALLHNVRTRYFQNNIYTSVGSPILISINPYTKLPIYTQKHAEMYRGKGKENLAPHLYLMAEQAHSALLESNQSIIISGESGSGKTEAAKIILSYLAGFSGEASKGGNSIENQVLDSNPILEAFGNAKTLRNDNSSRFGKFIEIHFDSVTRKLHSARIENYLLEKSRIVTQIEGERNYHFFYQLCAGANDTERELFKILSAESYNYLCKGGCLEIPDVDDAENYQQTRECMKILGFTEQEQMDILRIVTGVLYMGNLEFVGEENAEIENYEILEIIANLLKIPVKAVEKILTTRIMIDPMTKKEIEMLQNPGQAMYIRDATSKAIYSKLFVWLVNRINESIAVKQKKTTKIIGLLDIYGFEVFEDNSYEQLCINYANEKLQQHFNHHMFKLEQSEYSKEKIKWDHISYEDNQLCIDLIEKKPIGVIALLDEQCKLQRGSDKTFLSNLHSMKEKSNYLCDPGQFANDYFGISHYAGNVFYNVNGFCEKNKDTLNPEIIKAVDLSECELLRLIFTEPKVKKSRGKKDGSTPGTLNAPTIATQFKGQLHDLMKALSAATPSYIRCIKPNSHKSPKEFDSVDVERQLRCAGMLESIRIRKAGYSVRRSIQEFVGKYWILAPSIKKQSMSNMAQCKELFGVLMKNPSLRNMLDPDKKLCQIGITKVFMKDELRQAIDVEYAKAAHGHAVRIQALFRGHKQKKKYQFLYVCVLCLQKNIRNFLWRRKLGRKIEAKKKLKRWIASLTCKERKNRMIRAVEIIERGVRRALCREIIKKIACENKEKEMKKAEEIKDEVRLEEVKRVEIQKEETKIEVTSSDNSEKSQEIYMKDQIKYKNLYEKTESSTTEETEDFEVSIRQINERPRNLSHRELISGNAPVIETLKQEISSLTSKLTYEREKTSELEGQVEHYRKLYESALEQLHNAQSDKRNFTITLDRESKKLSGDPDLKLARDLAAKDNEISMLQLKLDAANHQCEELEEYNRELKGKESSWRQKLEQEVIKHTQEMQALRIQLSQKPAEIERSDNDKEIKILKQNLRSLESENSSLKSQMKSLDEELSETRNNETRIRDQLKKAQDEYTSKANKLSKAESENYENIQKQLQQNLEELQKVVDSQRDENEELHEEMETLKGDVNRMASLERFYKDEISKLQKQNKDKHQQLKDLESQLEQLHTEKLELSKQKIEQDALIAHLQNSEEEKRNAKKLKSTIEAQEEEIEELAKELEASKQVYATLVTLLKFKNTEIEHYKNWQAGRTDKDYQKEIGDLKYQEQNLLEKLDEQMTALNAEEEDTSEEDD</sequence>
<dbReference type="PRINTS" id="PR00193">
    <property type="entry name" value="MYOSINHEAVY"/>
</dbReference>
<feature type="region of interest" description="Disordered" evidence="8">
    <location>
        <begin position="1110"/>
        <end position="1135"/>
    </location>
</feature>
<keyword evidence="2 6" id="KW-0067">ATP-binding</keyword>
<feature type="binding site" evidence="6">
    <location>
        <begin position="153"/>
        <end position="160"/>
    </location>
    <ligand>
        <name>ATP</name>
        <dbReference type="ChEBI" id="CHEBI:30616"/>
    </ligand>
</feature>
<evidence type="ECO:0000256" key="3">
    <source>
        <dbReference type="ARBA" id="ARBA00023123"/>
    </source>
</evidence>
<dbReference type="EMBL" id="CAJZBQ010000021">
    <property type="protein sequence ID" value="CAG9318607.1"/>
    <property type="molecule type" value="Genomic_DNA"/>
</dbReference>
<dbReference type="GO" id="GO:0000146">
    <property type="term" value="F:microfilament motor activity"/>
    <property type="evidence" value="ECO:0007669"/>
    <property type="project" value="TreeGrafter"/>
</dbReference>
<dbReference type="Pfam" id="PF00612">
    <property type="entry name" value="IQ"/>
    <property type="match status" value="1"/>
</dbReference>
<feature type="coiled-coil region" evidence="7">
    <location>
        <begin position="843"/>
        <end position="877"/>
    </location>
</feature>
<dbReference type="GO" id="GO:0016020">
    <property type="term" value="C:membrane"/>
    <property type="evidence" value="ECO:0007669"/>
    <property type="project" value="TreeGrafter"/>
</dbReference>
<evidence type="ECO:0000256" key="6">
    <source>
        <dbReference type="PROSITE-ProRule" id="PRU00782"/>
    </source>
</evidence>
<evidence type="ECO:0000259" key="9">
    <source>
        <dbReference type="PROSITE" id="PS51456"/>
    </source>
</evidence>
<proteinExistence type="inferred from homology"/>
<dbReference type="Gene3D" id="1.10.10.820">
    <property type="match status" value="1"/>
</dbReference>
<dbReference type="SUPFAM" id="SSF52540">
    <property type="entry name" value="P-loop containing nucleoside triphosphate hydrolases"/>
    <property type="match status" value="1"/>
</dbReference>
<dbReference type="FunFam" id="1.10.10.820:FF:000001">
    <property type="entry name" value="Myosin heavy chain"/>
    <property type="match status" value="1"/>
</dbReference>
<feature type="coiled-coil region" evidence="7">
    <location>
        <begin position="1336"/>
        <end position="1363"/>
    </location>
</feature>
<feature type="coiled-coil region" evidence="7">
    <location>
        <begin position="948"/>
        <end position="996"/>
    </location>
</feature>
<comment type="similarity">
    <text evidence="6">Belongs to the TRAFAC class myosin-kinesin ATPase superfamily. Myosin family.</text>
</comment>
<gene>
    <name evidence="10" type="ORF">BSTOLATCC_MIC21981</name>
</gene>
<name>A0AAU9IUT4_9CILI</name>
<keyword evidence="1 6" id="KW-0547">Nucleotide-binding</keyword>
<evidence type="ECO:0000313" key="10">
    <source>
        <dbReference type="EMBL" id="CAG9318607.1"/>
    </source>
</evidence>
<feature type="domain" description="Myosin motor" evidence="9">
    <location>
        <begin position="61"/>
        <end position="750"/>
    </location>
</feature>
<evidence type="ECO:0000256" key="8">
    <source>
        <dbReference type="SAM" id="MobiDB-lite"/>
    </source>
</evidence>
<evidence type="ECO:0000256" key="2">
    <source>
        <dbReference type="ARBA" id="ARBA00022840"/>
    </source>
</evidence>
<dbReference type="PROSITE" id="PS51456">
    <property type="entry name" value="MYOSIN_MOTOR"/>
    <property type="match status" value="1"/>
</dbReference>
<protein>
    <recommendedName>
        <fullName evidence="9">Myosin motor domain-containing protein</fullName>
    </recommendedName>
</protein>
<dbReference type="Gene3D" id="6.20.240.20">
    <property type="match status" value="1"/>
</dbReference>
<dbReference type="CDD" id="cd00124">
    <property type="entry name" value="MYSc"/>
    <property type="match status" value="1"/>
</dbReference>
<evidence type="ECO:0000256" key="1">
    <source>
        <dbReference type="ARBA" id="ARBA00022741"/>
    </source>
</evidence>
<dbReference type="Gene3D" id="1.20.5.190">
    <property type="match status" value="1"/>
</dbReference>
<dbReference type="GO" id="GO:0051015">
    <property type="term" value="F:actin filament binding"/>
    <property type="evidence" value="ECO:0007669"/>
    <property type="project" value="TreeGrafter"/>
</dbReference>
<dbReference type="Pfam" id="PF00063">
    <property type="entry name" value="Myosin_head"/>
    <property type="match status" value="1"/>
</dbReference>
<keyword evidence="11" id="KW-1185">Reference proteome</keyword>
<dbReference type="Gene3D" id="3.40.850.10">
    <property type="entry name" value="Kinesin motor domain"/>
    <property type="match status" value="1"/>
</dbReference>
<dbReference type="Proteomes" id="UP001162131">
    <property type="component" value="Unassembled WGS sequence"/>
</dbReference>
<reference evidence="10" key="1">
    <citation type="submission" date="2021-09" db="EMBL/GenBank/DDBJ databases">
        <authorList>
            <consortium name="AG Swart"/>
            <person name="Singh M."/>
            <person name="Singh A."/>
            <person name="Seah K."/>
            <person name="Emmerich C."/>
        </authorList>
    </citation>
    <scope>NUCLEOTIDE SEQUENCE</scope>
    <source>
        <strain evidence="10">ATCC30299</strain>
    </source>
</reference>
<dbReference type="Gene3D" id="1.20.120.720">
    <property type="entry name" value="Myosin VI head, motor domain, U50 subdomain"/>
    <property type="match status" value="1"/>
</dbReference>
<dbReference type="Gene3D" id="1.20.58.530">
    <property type="match status" value="1"/>
</dbReference>
<dbReference type="GO" id="GO:0005737">
    <property type="term" value="C:cytoplasm"/>
    <property type="evidence" value="ECO:0007669"/>
    <property type="project" value="TreeGrafter"/>
</dbReference>
<evidence type="ECO:0000313" key="11">
    <source>
        <dbReference type="Proteomes" id="UP001162131"/>
    </source>
</evidence>
<comment type="caution">
    <text evidence="10">The sequence shown here is derived from an EMBL/GenBank/DDBJ whole genome shotgun (WGS) entry which is preliminary data.</text>
</comment>
<dbReference type="GO" id="GO:0016459">
    <property type="term" value="C:myosin complex"/>
    <property type="evidence" value="ECO:0007669"/>
    <property type="project" value="UniProtKB-KW"/>
</dbReference>
<dbReference type="PANTHER" id="PTHR13140">
    <property type="entry name" value="MYOSIN"/>
    <property type="match status" value="1"/>
</dbReference>
<feature type="compositionally biased region" description="Basic and acidic residues" evidence="8">
    <location>
        <begin position="1122"/>
        <end position="1135"/>
    </location>
</feature>
<feature type="region of interest" description="Actin-binding" evidence="6">
    <location>
        <begin position="619"/>
        <end position="641"/>
    </location>
</feature>
<dbReference type="SMART" id="SM00242">
    <property type="entry name" value="MYSc"/>
    <property type="match status" value="1"/>
</dbReference>
<dbReference type="InterPro" id="IPR036961">
    <property type="entry name" value="Kinesin_motor_dom_sf"/>
</dbReference>
<evidence type="ECO:0000256" key="5">
    <source>
        <dbReference type="ARBA" id="ARBA00023203"/>
    </source>
</evidence>
<dbReference type="PROSITE" id="PS50096">
    <property type="entry name" value="IQ"/>
    <property type="match status" value="1"/>
</dbReference>